<evidence type="ECO:0000313" key="2">
    <source>
        <dbReference type="EMBL" id="KAJ0389976.1"/>
    </source>
</evidence>
<sequence>MWRGRVRHFYLIDPRHLSDSQLVWLDDVFHFMFEYRQALWMRNHWLHISLDEHPLEAQAGQLDEWDPIRFQWAVNDRTRGRFVEALTPELVAFLDARKGPCFPLPGPWDAEDYVPTSFDTSTTGSPGPSYYTDSPPASAASGDEDDGDEATKSDDEGKSTVATSI</sequence>
<evidence type="ECO:0000313" key="3">
    <source>
        <dbReference type="Proteomes" id="UP001209570"/>
    </source>
</evidence>
<dbReference type="Proteomes" id="UP001209570">
    <property type="component" value="Unassembled WGS sequence"/>
</dbReference>
<reference evidence="2" key="1">
    <citation type="submission" date="2021-12" db="EMBL/GenBank/DDBJ databases">
        <title>Prjna785345.</title>
        <authorList>
            <person name="Rujirawat T."/>
            <person name="Krajaejun T."/>
        </authorList>
    </citation>
    <scope>NUCLEOTIDE SEQUENCE</scope>
    <source>
        <strain evidence="2">Pi057C3</strain>
    </source>
</reference>
<feature type="region of interest" description="Disordered" evidence="1">
    <location>
        <begin position="113"/>
        <end position="165"/>
    </location>
</feature>
<proteinExistence type="predicted"/>
<comment type="caution">
    <text evidence="2">The sequence shown here is derived from an EMBL/GenBank/DDBJ whole genome shotgun (WGS) entry which is preliminary data.</text>
</comment>
<feature type="compositionally biased region" description="Polar residues" evidence="1">
    <location>
        <begin position="117"/>
        <end position="126"/>
    </location>
</feature>
<dbReference type="EMBL" id="JAKCXM010002797">
    <property type="protein sequence ID" value="KAJ0389976.1"/>
    <property type="molecule type" value="Genomic_DNA"/>
</dbReference>
<protein>
    <submittedName>
        <fullName evidence="2">Uncharacterized protein</fullName>
    </submittedName>
</protein>
<gene>
    <name evidence="2" type="ORF">P43SY_011091</name>
</gene>
<organism evidence="2 3">
    <name type="scientific">Pythium insidiosum</name>
    <name type="common">Pythiosis disease agent</name>
    <dbReference type="NCBI Taxonomy" id="114742"/>
    <lineage>
        <taxon>Eukaryota</taxon>
        <taxon>Sar</taxon>
        <taxon>Stramenopiles</taxon>
        <taxon>Oomycota</taxon>
        <taxon>Peronosporomycetes</taxon>
        <taxon>Pythiales</taxon>
        <taxon>Pythiaceae</taxon>
        <taxon>Pythium</taxon>
    </lineage>
</organism>
<name>A0AAD5LQX7_PYTIN</name>
<accession>A0AAD5LQX7</accession>
<feature type="compositionally biased region" description="Basic and acidic residues" evidence="1">
    <location>
        <begin position="149"/>
        <end position="158"/>
    </location>
</feature>
<keyword evidence="3" id="KW-1185">Reference proteome</keyword>
<dbReference type="AlphaFoldDB" id="A0AAD5LQX7"/>
<evidence type="ECO:0000256" key="1">
    <source>
        <dbReference type="SAM" id="MobiDB-lite"/>
    </source>
</evidence>